<feature type="domain" description="AB hydrolase-1" evidence="8">
    <location>
        <begin position="33"/>
        <end position="138"/>
    </location>
</feature>
<dbReference type="PANTHER" id="PTHR43329">
    <property type="entry name" value="EPOXIDE HYDROLASE"/>
    <property type="match status" value="1"/>
</dbReference>
<accession>A0AAU9LH13</accession>
<comment type="catalytic activity">
    <reaction evidence="5">
        <text>an epoxide + H2O = an ethanediol</text>
        <dbReference type="Rhea" id="RHEA:19037"/>
        <dbReference type="ChEBI" id="CHEBI:15377"/>
        <dbReference type="ChEBI" id="CHEBI:32955"/>
        <dbReference type="ChEBI" id="CHEBI:140594"/>
        <dbReference type="EC" id="3.3.2.10"/>
    </reaction>
    <physiologicalReaction direction="left-to-right" evidence="5">
        <dbReference type="Rhea" id="RHEA:19038"/>
    </physiologicalReaction>
</comment>
<evidence type="ECO:0000256" key="5">
    <source>
        <dbReference type="ARBA" id="ARBA00051067"/>
    </source>
</evidence>
<keyword evidence="10" id="KW-1185">Reference proteome</keyword>
<evidence type="ECO:0000256" key="7">
    <source>
        <dbReference type="ARBA" id="ARBA00093212"/>
    </source>
</evidence>
<name>A0AAU9LH13_9ASTR</name>
<proteinExistence type="inferred from homology"/>
<dbReference type="FunFam" id="3.40.50.1820:FF:000161">
    <property type="entry name" value="Epoxide hydrolase"/>
    <property type="match status" value="2"/>
</dbReference>
<dbReference type="InterPro" id="IPR000073">
    <property type="entry name" value="AB_hydrolase_1"/>
</dbReference>
<evidence type="ECO:0000313" key="10">
    <source>
        <dbReference type="Proteomes" id="UP001157418"/>
    </source>
</evidence>
<comment type="catalytic activity">
    <reaction evidence="7">
        <text>(24S)-24,25-epoxycucurbitadienol + H2O = (24R)-24,25-dihydroxycucurbitadienol</text>
        <dbReference type="Rhea" id="RHEA:81855"/>
        <dbReference type="ChEBI" id="CHEBI:15377"/>
        <dbReference type="ChEBI" id="CHEBI:229949"/>
        <dbReference type="ChEBI" id="CHEBI:229950"/>
    </reaction>
    <physiologicalReaction direction="left-to-right" evidence="7">
        <dbReference type="Rhea" id="RHEA:81856"/>
    </physiologicalReaction>
</comment>
<dbReference type="PRINTS" id="PR00111">
    <property type="entry name" value="ABHYDROLASE"/>
</dbReference>
<dbReference type="EC" id="3.3.2.10" evidence="2"/>
<evidence type="ECO:0000256" key="1">
    <source>
        <dbReference type="ARBA" id="ARBA00004721"/>
    </source>
</evidence>
<dbReference type="Pfam" id="PF00561">
    <property type="entry name" value="Abhydrolase_1"/>
    <property type="match status" value="2"/>
</dbReference>
<feature type="domain" description="AB hydrolase-1" evidence="8">
    <location>
        <begin position="351"/>
        <end position="480"/>
    </location>
</feature>
<comment type="function">
    <text evidence="6">Epoxide hydrolase involved in the biosynthesis of cucurbitacin and mogroside tetracyclic triterpene natural products (e.g. siamenoside I and mogrosides IV, V and VI). Cucurbitacins have cytotoxic properties and exhibit deterrent taste as a defense barrier against herbivores. Mogrosides are nonsugar highly oxygenated compounds used as high-intensity zero-calorie sweeteners; they also possess pharmacological properties such as regulating immunity, lowering blood sugar and lipid levels, protecting the liver, and acting as antioxidants and antitumor agents. Catalyzes the hydrolysis of aromatic epoxide-containing substrates, such as the conversion of 24,25-epoxycucurbitadienol to 24,25-dihydroxycucurbitadienol.</text>
</comment>
<dbReference type="PRINTS" id="PR00412">
    <property type="entry name" value="EPOXHYDRLASE"/>
</dbReference>
<evidence type="ECO:0000256" key="6">
    <source>
        <dbReference type="ARBA" id="ARBA00058358"/>
    </source>
</evidence>
<evidence type="ECO:0000256" key="4">
    <source>
        <dbReference type="ARBA" id="ARBA00038334"/>
    </source>
</evidence>
<dbReference type="InterPro" id="IPR000639">
    <property type="entry name" value="Epox_hydrolase-like"/>
</dbReference>
<keyword evidence="3" id="KW-0378">Hydrolase</keyword>
<dbReference type="EMBL" id="CAKMRJ010000001">
    <property type="protein sequence ID" value="CAH1413622.1"/>
    <property type="molecule type" value="Genomic_DNA"/>
</dbReference>
<dbReference type="AlphaFoldDB" id="A0AAU9LH13"/>
<dbReference type="SUPFAM" id="SSF53474">
    <property type="entry name" value="alpha/beta-Hydrolases"/>
    <property type="match status" value="2"/>
</dbReference>
<comment type="pathway">
    <text evidence="1">Secondary metabolite biosynthesis; terpenoid biosynthesis.</text>
</comment>
<dbReference type="GO" id="GO:0004301">
    <property type="term" value="F:epoxide hydrolase activity"/>
    <property type="evidence" value="ECO:0007669"/>
    <property type="project" value="UniProtKB-EC"/>
</dbReference>
<reference evidence="9 10" key="1">
    <citation type="submission" date="2022-01" db="EMBL/GenBank/DDBJ databases">
        <authorList>
            <person name="Xiong W."/>
            <person name="Schranz E."/>
        </authorList>
    </citation>
    <scope>NUCLEOTIDE SEQUENCE [LARGE SCALE GENOMIC DNA]</scope>
</reference>
<evidence type="ECO:0000313" key="9">
    <source>
        <dbReference type="EMBL" id="CAH1413622.1"/>
    </source>
</evidence>
<dbReference type="Proteomes" id="UP001157418">
    <property type="component" value="Unassembled WGS sequence"/>
</dbReference>
<sequence length="639" mass="72684">MEMEWMKKMGEITHHTIKTNGISMHVAEKGDGPVVLLLHGFPELWFSWRHQITHLSNHGYRVLAPDLRGYGDSDSPSSPSSYTFFHIVGDLIGLLDHFNQQQVFVVGHDWGATAAWHLSLFRPDRVKGIVSLGIPFFPRYPINPTHLFTKSFGDDFYISQFQELGRAERAFATYDCLTVIKKFLLINVGDVLVAPPGMEIIDHLQIPSSLPPWITEDELQVYADKFQETGFTGALNHYRAMDLTWELEAPWQGAKIKVPSKLIIGDEDIGFQSWTKEYVEGDVMKELIPGVEVVMMEGHHFIQQEKHQEETNVSPVTDMEMEWMKKMGEITHHTIKTNGISIHVAEKGQGPVVLLLHGFPELWFSWHHQITHLTNQGYRVLALDLRGYGDSDSPPSPSSYTFFHIVGDLIGVLDHFNQQQVFVVGHDWGAHAAWHLSLFRPDRVKGIVALGIPLFPRSPISPTQLFTKSFGDNLYISQFQESGRAERAFAKYDCLTVIKKFLLINHGDVPVAPPGIEIIDHMETPSLPPWITEDELQAYADKFQETGFTGGLNYYRAMDLTWELEAPWQGAKIKVPSKLIIGDEDIGFESWTKEFVESDVMKELIPDIEVVMIKGHHFIHQEKPQQVSDHILSFLHKLA</sequence>
<organism evidence="9 10">
    <name type="scientific">Lactuca virosa</name>
    <dbReference type="NCBI Taxonomy" id="75947"/>
    <lineage>
        <taxon>Eukaryota</taxon>
        <taxon>Viridiplantae</taxon>
        <taxon>Streptophyta</taxon>
        <taxon>Embryophyta</taxon>
        <taxon>Tracheophyta</taxon>
        <taxon>Spermatophyta</taxon>
        <taxon>Magnoliopsida</taxon>
        <taxon>eudicotyledons</taxon>
        <taxon>Gunneridae</taxon>
        <taxon>Pentapetalae</taxon>
        <taxon>asterids</taxon>
        <taxon>campanulids</taxon>
        <taxon>Asterales</taxon>
        <taxon>Asteraceae</taxon>
        <taxon>Cichorioideae</taxon>
        <taxon>Cichorieae</taxon>
        <taxon>Lactucinae</taxon>
        <taxon>Lactuca</taxon>
    </lineage>
</organism>
<dbReference type="Gene3D" id="3.40.50.1820">
    <property type="entry name" value="alpha/beta hydrolase"/>
    <property type="match status" value="2"/>
</dbReference>
<gene>
    <name evidence="9" type="ORF">LVIROSA_LOCUS1579</name>
</gene>
<protein>
    <recommendedName>
        <fullName evidence="2">soluble epoxide hydrolase</fullName>
        <ecNumber evidence="2">3.3.2.10</ecNumber>
    </recommendedName>
</protein>
<evidence type="ECO:0000256" key="2">
    <source>
        <dbReference type="ARBA" id="ARBA00013006"/>
    </source>
</evidence>
<comment type="similarity">
    <text evidence="4">Belongs to the AB hydrolase superfamily. Epoxide hydrolase family.</text>
</comment>
<evidence type="ECO:0000259" key="8">
    <source>
        <dbReference type="Pfam" id="PF00561"/>
    </source>
</evidence>
<comment type="caution">
    <text evidence="9">The sequence shown here is derived from an EMBL/GenBank/DDBJ whole genome shotgun (WGS) entry which is preliminary data.</text>
</comment>
<evidence type="ECO:0000256" key="3">
    <source>
        <dbReference type="ARBA" id="ARBA00022801"/>
    </source>
</evidence>
<dbReference type="InterPro" id="IPR029058">
    <property type="entry name" value="AB_hydrolase_fold"/>
</dbReference>